<sequence>MALWFLFSFLALTFGEASAERFDEYVKDAERGKVFTESGSEWLRAAVKNVEEQNEDKVVLYHVLPLNGYLMAWLVHGITANQSLQWQNTPGVSAELKFSLRHFKPGMSFPSFTRHLCWTVHWLSRRIRRHPK</sequence>
<comment type="caution">
    <text evidence="2">The sequence shown here is derived from an EMBL/GenBank/DDBJ whole genome shotgun (WGS) entry which is preliminary data.</text>
</comment>
<evidence type="ECO:0000313" key="2">
    <source>
        <dbReference type="EMBL" id="CAE7395487.1"/>
    </source>
</evidence>
<dbReference type="EMBL" id="CAJNJA010017151">
    <property type="protein sequence ID" value="CAE7395487.1"/>
    <property type="molecule type" value="Genomic_DNA"/>
</dbReference>
<dbReference type="OrthoDB" id="10419289at2759"/>
<evidence type="ECO:0000313" key="3">
    <source>
        <dbReference type="Proteomes" id="UP000601435"/>
    </source>
</evidence>
<accession>A0A812QN76</accession>
<feature type="signal peptide" evidence="1">
    <location>
        <begin position="1"/>
        <end position="19"/>
    </location>
</feature>
<dbReference type="Proteomes" id="UP000601435">
    <property type="component" value="Unassembled WGS sequence"/>
</dbReference>
<protein>
    <submittedName>
        <fullName evidence="2">Kgd2 protein</fullName>
    </submittedName>
</protein>
<keyword evidence="3" id="KW-1185">Reference proteome</keyword>
<name>A0A812QN76_9DINO</name>
<keyword evidence="1" id="KW-0732">Signal</keyword>
<dbReference type="AlphaFoldDB" id="A0A812QN76"/>
<feature type="chain" id="PRO_5032283568" evidence="1">
    <location>
        <begin position="20"/>
        <end position="132"/>
    </location>
</feature>
<proteinExistence type="predicted"/>
<gene>
    <name evidence="2" type="primary">kgd2</name>
    <name evidence="2" type="ORF">SNEC2469_LOCUS10793</name>
</gene>
<reference evidence="2" key="1">
    <citation type="submission" date="2021-02" db="EMBL/GenBank/DDBJ databases">
        <authorList>
            <person name="Dougan E. K."/>
            <person name="Rhodes N."/>
            <person name="Thang M."/>
            <person name="Chan C."/>
        </authorList>
    </citation>
    <scope>NUCLEOTIDE SEQUENCE</scope>
</reference>
<organism evidence="2 3">
    <name type="scientific">Symbiodinium necroappetens</name>
    <dbReference type="NCBI Taxonomy" id="1628268"/>
    <lineage>
        <taxon>Eukaryota</taxon>
        <taxon>Sar</taxon>
        <taxon>Alveolata</taxon>
        <taxon>Dinophyceae</taxon>
        <taxon>Suessiales</taxon>
        <taxon>Symbiodiniaceae</taxon>
        <taxon>Symbiodinium</taxon>
    </lineage>
</organism>
<evidence type="ECO:0000256" key="1">
    <source>
        <dbReference type="SAM" id="SignalP"/>
    </source>
</evidence>